<feature type="chain" id="PRO_5012210813" description="LysM domain-containing protein" evidence="1">
    <location>
        <begin position="20"/>
        <end position="338"/>
    </location>
</feature>
<dbReference type="PANTHER" id="PTHR34700:SF4">
    <property type="entry name" value="PHAGE-LIKE ELEMENT PBSX PROTEIN XKDP"/>
    <property type="match status" value="1"/>
</dbReference>
<dbReference type="SUPFAM" id="SSF54106">
    <property type="entry name" value="LysM domain"/>
    <property type="match status" value="1"/>
</dbReference>
<sequence length="338" mass="37865">MRIIKLFTLLFLLVGAVNAADEVKLRADHPDRYVVVKGDTLWDISERFLMSPWLWPEVWQANPQIENPHLIYPGDVITLIYVQGKPKLVIERKIPTVKLSPQIRAQRIEQPIPLIPIDTIRQFLNENRVVGKNEFDNAPYVVAHDELRLATASGDKIYARGITSADQNYSILRLGDAYTDPDSKELLGYEAVHVGNAKMLRSGDPATFKLSGTNREVQTGDHLLPILETPVLHNYLPHAPKTQIKGRIISIFDAVFQAGRDQVITINLGERDGMEIGHVLAIDRAGDEIVDSVKGGTVQLPDEQSGLLMVFRTFEKVSYALILESSRAIHILDSVRTP</sequence>
<dbReference type="EMBL" id="MPRL01000012">
    <property type="protein sequence ID" value="OOZ41253.1"/>
    <property type="molecule type" value="Genomic_DNA"/>
</dbReference>
<evidence type="ECO:0000313" key="3">
    <source>
        <dbReference type="EMBL" id="OOZ41253.1"/>
    </source>
</evidence>
<evidence type="ECO:0000313" key="4">
    <source>
        <dbReference type="Proteomes" id="UP000191110"/>
    </source>
</evidence>
<dbReference type="InterPro" id="IPR018392">
    <property type="entry name" value="LysM"/>
</dbReference>
<accession>A0A1T2L845</accession>
<feature type="signal peptide" evidence="1">
    <location>
        <begin position="1"/>
        <end position="19"/>
    </location>
</feature>
<dbReference type="Gene3D" id="3.10.350.10">
    <property type="entry name" value="LysM domain"/>
    <property type="match status" value="1"/>
</dbReference>
<dbReference type="PANTHER" id="PTHR34700">
    <property type="entry name" value="POTASSIUM BINDING PROTEIN KBP"/>
    <property type="match status" value="1"/>
</dbReference>
<dbReference type="Proteomes" id="UP000191110">
    <property type="component" value="Unassembled WGS sequence"/>
</dbReference>
<dbReference type="InterPro" id="IPR052196">
    <property type="entry name" value="Bact_Kbp"/>
</dbReference>
<gene>
    <name evidence="3" type="ORF">BOW53_04545</name>
</gene>
<keyword evidence="4" id="KW-1185">Reference proteome</keyword>
<proteinExistence type="predicted"/>
<protein>
    <recommendedName>
        <fullName evidence="2">LysM domain-containing protein</fullName>
    </recommendedName>
</protein>
<reference evidence="3 4" key="1">
    <citation type="submission" date="2016-11" db="EMBL/GenBank/DDBJ databases">
        <title>Mixed transmission modes and dynamic genome evolution in an obligate animal-bacterial symbiosis.</title>
        <authorList>
            <person name="Russell S.L."/>
            <person name="Corbett-Detig R.B."/>
            <person name="Cavanaugh C.M."/>
        </authorList>
    </citation>
    <scope>NUCLEOTIDE SEQUENCE [LARGE SCALE GENOMIC DNA]</scope>
    <source>
        <strain evidence="3">Sveles-Q1</strain>
    </source>
</reference>
<dbReference type="SMART" id="SM00257">
    <property type="entry name" value="LysM"/>
    <property type="match status" value="1"/>
</dbReference>
<dbReference type="Pfam" id="PF01476">
    <property type="entry name" value="LysM"/>
    <property type="match status" value="1"/>
</dbReference>
<evidence type="ECO:0000259" key="2">
    <source>
        <dbReference type="PROSITE" id="PS51782"/>
    </source>
</evidence>
<dbReference type="AlphaFoldDB" id="A0A1T2L845"/>
<name>A0A1T2L845_9GAMM</name>
<organism evidence="3 4">
    <name type="scientific">Solemya pervernicosa gill symbiont</name>
    <dbReference type="NCBI Taxonomy" id="642797"/>
    <lineage>
        <taxon>Bacteria</taxon>
        <taxon>Pseudomonadati</taxon>
        <taxon>Pseudomonadota</taxon>
        <taxon>Gammaproteobacteria</taxon>
        <taxon>sulfur-oxidizing symbionts</taxon>
    </lineage>
</organism>
<keyword evidence="1" id="KW-0732">Signal</keyword>
<dbReference type="PROSITE" id="PS51782">
    <property type="entry name" value="LYSM"/>
    <property type="match status" value="1"/>
</dbReference>
<dbReference type="InterPro" id="IPR036779">
    <property type="entry name" value="LysM_dom_sf"/>
</dbReference>
<comment type="caution">
    <text evidence="3">The sequence shown here is derived from an EMBL/GenBank/DDBJ whole genome shotgun (WGS) entry which is preliminary data.</text>
</comment>
<evidence type="ECO:0000256" key="1">
    <source>
        <dbReference type="SAM" id="SignalP"/>
    </source>
</evidence>
<dbReference type="CDD" id="cd00118">
    <property type="entry name" value="LysM"/>
    <property type="match status" value="1"/>
</dbReference>
<dbReference type="RefSeq" id="WP_078482901.1">
    <property type="nucleotide sequence ID" value="NZ_MPRL01000012.1"/>
</dbReference>
<feature type="domain" description="LysM" evidence="2">
    <location>
        <begin position="31"/>
        <end position="79"/>
    </location>
</feature>